<reference evidence="3 4" key="1">
    <citation type="journal article" date="2018" name="Mol. Plant">
        <title>The genome of Artemisia annua provides insight into the evolution of Asteraceae family and artemisinin biosynthesis.</title>
        <authorList>
            <person name="Shen Q."/>
            <person name="Zhang L."/>
            <person name="Liao Z."/>
            <person name="Wang S."/>
            <person name="Yan T."/>
            <person name="Shi P."/>
            <person name="Liu M."/>
            <person name="Fu X."/>
            <person name="Pan Q."/>
            <person name="Wang Y."/>
            <person name="Lv Z."/>
            <person name="Lu X."/>
            <person name="Zhang F."/>
            <person name="Jiang W."/>
            <person name="Ma Y."/>
            <person name="Chen M."/>
            <person name="Hao X."/>
            <person name="Li L."/>
            <person name="Tang Y."/>
            <person name="Lv G."/>
            <person name="Zhou Y."/>
            <person name="Sun X."/>
            <person name="Brodelius P.E."/>
            <person name="Rose J.K.C."/>
            <person name="Tang K."/>
        </authorList>
    </citation>
    <scope>NUCLEOTIDE SEQUENCE [LARGE SCALE GENOMIC DNA]</scope>
    <source>
        <strain evidence="4">cv. Huhao1</strain>
        <tissue evidence="3">Leaf</tissue>
    </source>
</reference>
<accession>A0A2U1NM95</accession>
<dbReference type="OrthoDB" id="1877533at2759"/>
<dbReference type="InterPro" id="IPR046349">
    <property type="entry name" value="C1-like_sf"/>
</dbReference>
<feature type="domain" description="DC1" evidence="2">
    <location>
        <begin position="75"/>
        <end position="118"/>
    </location>
</feature>
<protein>
    <submittedName>
        <fullName evidence="3">C1-like, Zinc finger, RING/FYVE/PHD-type</fullName>
    </submittedName>
</protein>
<evidence type="ECO:0000313" key="3">
    <source>
        <dbReference type="EMBL" id="PWA74629.1"/>
    </source>
</evidence>
<keyword evidence="4" id="KW-1185">Reference proteome</keyword>
<dbReference type="EMBL" id="PKPP01002535">
    <property type="protein sequence ID" value="PWA74629.1"/>
    <property type="molecule type" value="Genomic_DNA"/>
</dbReference>
<dbReference type="STRING" id="35608.A0A2U1NM95"/>
<evidence type="ECO:0000256" key="1">
    <source>
        <dbReference type="ARBA" id="ARBA00022737"/>
    </source>
</evidence>
<feature type="domain" description="DC1" evidence="2">
    <location>
        <begin position="128"/>
        <end position="175"/>
    </location>
</feature>
<dbReference type="InterPro" id="IPR004146">
    <property type="entry name" value="DC1"/>
</dbReference>
<keyword evidence="1" id="KW-0677">Repeat</keyword>
<dbReference type="Pfam" id="PF03107">
    <property type="entry name" value="C1_2"/>
    <property type="match status" value="3"/>
</dbReference>
<name>A0A2U1NM95_ARTAN</name>
<dbReference type="InterPro" id="IPR013083">
    <property type="entry name" value="Znf_RING/FYVE/PHD"/>
</dbReference>
<dbReference type="PANTHER" id="PTHR46288:SF69">
    <property type="entry name" value="DC1 DOMAIN-CONTAINING PROTEIN"/>
    <property type="match status" value="1"/>
</dbReference>
<sequence>MGKLEGSSSINHFGHEHPLKLQNIQSSITSKPTCIACSRSVSGSSCYTCVPCNFYLHNRCSNIPRTLKHQSDQKHDLVLLSSPAYPEGVFYCNACGSHGKGFSYHCPDCQLDLHIVCASMPPSTNHSTHGHTLGLCLKPPYENQEFSCDICNQPGSNQWLYRCDSCEFDAHMKCATTITTSRSILPKSASLPHYPTNQNYSQQPQPPPAVPYYYQSAPAMGVPQYVQSPRQSGMINNLAGHAVQGLVSTVAQELIQSAFEFT</sequence>
<dbReference type="PANTHER" id="PTHR46288">
    <property type="entry name" value="PHORBOL-ESTER/DAG-TYPE DOMAIN-CONTAINING PROTEIN"/>
    <property type="match status" value="1"/>
</dbReference>
<proteinExistence type="predicted"/>
<comment type="caution">
    <text evidence="3">The sequence shown here is derived from an EMBL/GenBank/DDBJ whole genome shotgun (WGS) entry which is preliminary data.</text>
</comment>
<evidence type="ECO:0000259" key="2">
    <source>
        <dbReference type="Pfam" id="PF03107"/>
    </source>
</evidence>
<gene>
    <name evidence="3" type="ORF">CTI12_AA252860</name>
</gene>
<dbReference type="AlphaFoldDB" id="A0A2U1NM95"/>
<organism evidence="3 4">
    <name type="scientific">Artemisia annua</name>
    <name type="common">Sweet wormwood</name>
    <dbReference type="NCBI Taxonomy" id="35608"/>
    <lineage>
        <taxon>Eukaryota</taxon>
        <taxon>Viridiplantae</taxon>
        <taxon>Streptophyta</taxon>
        <taxon>Embryophyta</taxon>
        <taxon>Tracheophyta</taxon>
        <taxon>Spermatophyta</taxon>
        <taxon>Magnoliopsida</taxon>
        <taxon>eudicotyledons</taxon>
        <taxon>Gunneridae</taxon>
        <taxon>Pentapetalae</taxon>
        <taxon>asterids</taxon>
        <taxon>campanulids</taxon>
        <taxon>Asterales</taxon>
        <taxon>Asteraceae</taxon>
        <taxon>Asteroideae</taxon>
        <taxon>Anthemideae</taxon>
        <taxon>Artemisiinae</taxon>
        <taxon>Artemisia</taxon>
    </lineage>
</organism>
<dbReference type="Gene3D" id="3.30.40.10">
    <property type="entry name" value="Zinc/RING finger domain, C3HC4 (zinc finger)"/>
    <property type="match status" value="1"/>
</dbReference>
<evidence type="ECO:0000313" key="4">
    <source>
        <dbReference type="Proteomes" id="UP000245207"/>
    </source>
</evidence>
<dbReference type="SUPFAM" id="SSF57889">
    <property type="entry name" value="Cysteine-rich domain"/>
    <property type="match status" value="2"/>
</dbReference>
<feature type="domain" description="DC1" evidence="2">
    <location>
        <begin position="14"/>
        <end position="60"/>
    </location>
</feature>
<dbReference type="Proteomes" id="UP000245207">
    <property type="component" value="Unassembled WGS sequence"/>
</dbReference>